<feature type="chain" id="PRO_5042006243" evidence="1">
    <location>
        <begin position="21"/>
        <end position="317"/>
    </location>
</feature>
<sequence>MRLATSTLFLLRGLSTITLAKSTATHGALKARDAYKGQWANINITQYTTRDCTDKGMMNYVKYSERYFGSGEITAVKINRTLDSTEQLDFSGPEPPGATSAVFHTGVAGAPDARFPEPSCPVYQYTAPSDWAATQCYSMPHYQPAWLETNTSKPSNHAFLSTFLLLSALSASTLAKSTPANSALKARYIDACQPKYLNFAAHERVDCSDPAFPITPIYYNQRFQYNIAALSYNRSLNSDKQLDFSAAAPKSSTIGFAPPTGLAGDPDAGQTEPLCAQFLYTAIGDQKEGVTYNPLPENPNGDGWVSLASGALVSFHG</sequence>
<dbReference type="AlphaFoldDB" id="A0AAE0DH00"/>
<evidence type="ECO:0000313" key="2">
    <source>
        <dbReference type="EMBL" id="KAK3168940.1"/>
    </source>
</evidence>
<dbReference type="EMBL" id="JASNWA010000010">
    <property type="protein sequence ID" value="KAK3168940.1"/>
    <property type="molecule type" value="Genomic_DNA"/>
</dbReference>
<keyword evidence="3" id="KW-1185">Reference proteome</keyword>
<gene>
    <name evidence="2" type="ORF">OEA41_005388</name>
</gene>
<protein>
    <submittedName>
        <fullName evidence="2">Uncharacterized protein</fullName>
    </submittedName>
</protein>
<evidence type="ECO:0000256" key="1">
    <source>
        <dbReference type="SAM" id="SignalP"/>
    </source>
</evidence>
<feature type="signal peptide" evidence="1">
    <location>
        <begin position="1"/>
        <end position="20"/>
    </location>
</feature>
<dbReference type="Proteomes" id="UP001276659">
    <property type="component" value="Unassembled WGS sequence"/>
</dbReference>
<organism evidence="2 3">
    <name type="scientific">Lepraria neglecta</name>
    <dbReference type="NCBI Taxonomy" id="209136"/>
    <lineage>
        <taxon>Eukaryota</taxon>
        <taxon>Fungi</taxon>
        <taxon>Dikarya</taxon>
        <taxon>Ascomycota</taxon>
        <taxon>Pezizomycotina</taxon>
        <taxon>Lecanoromycetes</taxon>
        <taxon>OSLEUM clade</taxon>
        <taxon>Lecanoromycetidae</taxon>
        <taxon>Lecanorales</taxon>
        <taxon>Lecanorineae</taxon>
        <taxon>Stereocaulaceae</taxon>
        <taxon>Lepraria</taxon>
    </lineage>
</organism>
<evidence type="ECO:0000313" key="3">
    <source>
        <dbReference type="Proteomes" id="UP001276659"/>
    </source>
</evidence>
<accession>A0AAE0DH00</accession>
<comment type="caution">
    <text evidence="2">The sequence shown here is derived from an EMBL/GenBank/DDBJ whole genome shotgun (WGS) entry which is preliminary data.</text>
</comment>
<proteinExistence type="predicted"/>
<name>A0AAE0DH00_9LECA</name>
<reference evidence="2" key="1">
    <citation type="submission" date="2022-11" db="EMBL/GenBank/DDBJ databases">
        <title>Chromosomal genome sequence assembly and mating type (MAT) locus characterization of the leprose asexual lichenized fungus Lepraria neglecta (Nyl.) Erichsen.</title>
        <authorList>
            <person name="Allen J.L."/>
            <person name="Pfeffer B."/>
        </authorList>
    </citation>
    <scope>NUCLEOTIDE SEQUENCE</scope>
    <source>
        <strain evidence="2">Allen 5258</strain>
    </source>
</reference>
<keyword evidence="1" id="KW-0732">Signal</keyword>